<keyword evidence="2" id="KW-1185">Reference proteome</keyword>
<organism evidence="1 2">
    <name type="scientific">Pantoea septica</name>
    <dbReference type="NCBI Taxonomy" id="472695"/>
    <lineage>
        <taxon>Bacteria</taxon>
        <taxon>Pseudomonadati</taxon>
        <taxon>Pseudomonadota</taxon>
        <taxon>Gammaproteobacteria</taxon>
        <taxon>Enterobacterales</taxon>
        <taxon>Erwiniaceae</taxon>
        <taxon>Pantoea</taxon>
    </lineage>
</organism>
<gene>
    <name evidence="1" type="ORF">HA46_05540</name>
</gene>
<evidence type="ECO:0000313" key="2">
    <source>
        <dbReference type="Proteomes" id="UP000193785"/>
    </source>
</evidence>
<evidence type="ECO:0000313" key="1">
    <source>
        <dbReference type="EMBL" id="ORN01716.1"/>
    </source>
</evidence>
<accession>A0ABX3UUX0</accession>
<proteinExistence type="predicted"/>
<sequence>MGSRLIGFSSIIRQLDEGRFDKPISEGFGVIAELSLAEIRGWFQPSIEQQVNVWRWMVAGVFIVEQMQANGTVEVDQGDGTTAYAVRYVGEHGGIVVYPATERFSLTRNIEELAFEQFTHDNPHQKALMIYQSMLEAAPDGGMTLSTWGRDAMTMLHDGFIEMLNTEGMPAAPIAH</sequence>
<reference evidence="1 2" key="1">
    <citation type="journal article" date="2017" name="Antonie Van Leeuwenhoek">
        <title>Phylogenomic resolution of the bacterial genus Pantoea and its relationship with Erwinia and Tatumella.</title>
        <authorList>
            <person name="Palmer M."/>
            <person name="Steenkamp E.T."/>
            <person name="Coetzee M.P."/>
            <person name="Chan W.Y."/>
            <person name="van Zyl E."/>
            <person name="De Maayer P."/>
            <person name="Coutinho T.A."/>
            <person name="Blom J."/>
            <person name="Smits T.H."/>
            <person name="Duffy B."/>
            <person name="Venter S.N."/>
        </authorList>
    </citation>
    <scope>NUCLEOTIDE SEQUENCE [LARGE SCALE GENOMIC DNA]</scope>
    <source>
        <strain evidence="1 2">LMG 5345</strain>
    </source>
</reference>
<name>A0ABX3UUX0_9GAMM</name>
<dbReference type="Proteomes" id="UP000193785">
    <property type="component" value="Unassembled WGS sequence"/>
</dbReference>
<comment type="caution">
    <text evidence="1">The sequence shown here is derived from an EMBL/GenBank/DDBJ whole genome shotgun (WGS) entry which is preliminary data.</text>
</comment>
<dbReference type="EMBL" id="MLJJ01000007">
    <property type="protein sequence ID" value="ORN01716.1"/>
    <property type="molecule type" value="Genomic_DNA"/>
</dbReference>
<protein>
    <submittedName>
        <fullName evidence="1">Uncharacterized protein</fullName>
    </submittedName>
</protein>